<dbReference type="EMBL" id="BAAASL010000015">
    <property type="protein sequence ID" value="GAA2720510.1"/>
    <property type="molecule type" value="Genomic_DNA"/>
</dbReference>
<evidence type="ECO:0000313" key="3">
    <source>
        <dbReference type="Proteomes" id="UP001500886"/>
    </source>
</evidence>
<gene>
    <name evidence="2" type="ORF">GCM10010315_41100</name>
</gene>
<dbReference type="RefSeq" id="WP_344436846.1">
    <property type="nucleotide sequence ID" value="NZ_BAAASL010000015.1"/>
</dbReference>
<name>A0ABP6GFE0_9ACTN</name>
<evidence type="ECO:0000313" key="2">
    <source>
        <dbReference type="EMBL" id="GAA2720510.1"/>
    </source>
</evidence>
<proteinExistence type="predicted"/>
<organism evidence="2 3">
    <name type="scientific">Streptomyces luteosporeus</name>
    <dbReference type="NCBI Taxonomy" id="173856"/>
    <lineage>
        <taxon>Bacteria</taxon>
        <taxon>Bacillati</taxon>
        <taxon>Actinomycetota</taxon>
        <taxon>Actinomycetes</taxon>
        <taxon>Kitasatosporales</taxon>
        <taxon>Streptomycetaceae</taxon>
        <taxon>Streptomyces</taxon>
    </lineage>
</organism>
<protein>
    <submittedName>
        <fullName evidence="2">Uncharacterized protein</fullName>
    </submittedName>
</protein>
<dbReference type="Proteomes" id="UP001500886">
    <property type="component" value="Unassembled WGS sequence"/>
</dbReference>
<keyword evidence="3" id="KW-1185">Reference proteome</keyword>
<evidence type="ECO:0000256" key="1">
    <source>
        <dbReference type="SAM" id="MobiDB-lite"/>
    </source>
</evidence>
<comment type="caution">
    <text evidence="2">The sequence shown here is derived from an EMBL/GenBank/DDBJ whole genome shotgun (WGS) entry which is preliminary data.</text>
</comment>
<sequence>MFFEQSPRYRNSPISGSVTFDADSGAVITAADGYSGPRWLTALERLTTSTAAWSWCPAIDHKPSTLEGNLRLGPSITAESRLGGAPPTAIPPMRPSRSLQPTANTVSRPGSWRWLPWASW</sequence>
<accession>A0ABP6GFE0</accession>
<feature type="region of interest" description="Disordered" evidence="1">
    <location>
        <begin position="79"/>
        <end position="105"/>
    </location>
</feature>
<reference evidence="3" key="1">
    <citation type="journal article" date="2019" name="Int. J. Syst. Evol. Microbiol.">
        <title>The Global Catalogue of Microorganisms (GCM) 10K type strain sequencing project: providing services to taxonomists for standard genome sequencing and annotation.</title>
        <authorList>
            <consortium name="The Broad Institute Genomics Platform"/>
            <consortium name="The Broad Institute Genome Sequencing Center for Infectious Disease"/>
            <person name="Wu L."/>
            <person name="Ma J."/>
        </authorList>
    </citation>
    <scope>NUCLEOTIDE SEQUENCE [LARGE SCALE GENOMIC DNA]</scope>
    <source>
        <strain evidence="3">JCM 4542</strain>
    </source>
</reference>